<evidence type="ECO:0000256" key="2">
    <source>
        <dbReference type="PROSITE-ProRule" id="PRU00169"/>
    </source>
</evidence>
<dbReference type="SUPFAM" id="SSF55874">
    <property type="entry name" value="ATPase domain of HSP90 chaperone/DNA topoisomerase II/histidine kinase"/>
    <property type="match status" value="1"/>
</dbReference>
<dbReference type="InterPro" id="IPR001932">
    <property type="entry name" value="PPM-type_phosphatase-like_dom"/>
</dbReference>
<dbReference type="SMART" id="SM00331">
    <property type="entry name" value="PP2C_SIG"/>
    <property type="match status" value="1"/>
</dbReference>
<evidence type="ECO:0000313" key="4">
    <source>
        <dbReference type="EMBL" id="PTU73284.1"/>
    </source>
</evidence>
<dbReference type="PROSITE" id="PS50110">
    <property type="entry name" value="RESPONSE_REGULATORY"/>
    <property type="match status" value="1"/>
</dbReference>
<dbReference type="GO" id="GO:0000160">
    <property type="term" value="P:phosphorelay signal transduction system"/>
    <property type="evidence" value="ECO:0007669"/>
    <property type="project" value="InterPro"/>
</dbReference>
<accession>A0A2T5P6E0</accession>
<dbReference type="AlphaFoldDB" id="A0A2T5P6E0"/>
<dbReference type="Gene3D" id="3.60.40.10">
    <property type="entry name" value="PPM-type phosphatase domain"/>
    <property type="match status" value="1"/>
</dbReference>
<keyword evidence="2" id="KW-0597">Phosphoprotein</keyword>
<feature type="modified residue" description="4-aspartylphosphate" evidence="2">
    <location>
        <position position="93"/>
    </location>
</feature>
<reference evidence="4 5" key="1">
    <citation type="submission" date="2018-04" db="EMBL/GenBank/DDBJ databases">
        <title>Pseudomonas sp. nov., isolated from mangrove soil.</title>
        <authorList>
            <person name="Chen C."/>
        </authorList>
    </citation>
    <scope>NUCLEOTIDE SEQUENCE [LARGE SCALE GENOMIC DNA]</scope>
    <source>
        <strain evidence="4 5">TC-11</strain>
    </source>
</reference>
<evidence type="ECO:0000256" key="1">
    <source>
        <dbReference type="ARBA" id="ARBA00022801"/>
    </source>
</evidence>
<dbReference type="EMBL" id="QASN01000020">
    <property type="protein sequence ID" value="PTU73284.1"/>
    <property type="molecule type" value="Genomic_DNA"/>
</dbReference>
<dbReference type="SUPFAM" id="SSF81606">
    <property type="entry name" value="PP2C-like"/>
    <property type="match status" value="1"/>
</dbReference>
<dbReference type="InterPro" id="IPR011006">
    <property type="entry name" value="CheY-like_superfamily"/>
</dbReference>
<protein>
    <submittedName>
        <fullName evidence="4">Fused response regulator/phosphatase</fullName>
    </submittedName>
</protein>
<evidence type="ECO:0000313" key="5">
    <source>
        <dbReference type="Proteomes" id="UP000244064"/>
    </source>
</evidence>
<dbReference type="InterPro" id="IPR001789">
    <property type="entry name" value="Sig_transdc_resp-reg_receiver"/>
</dbReference>
<dbReference type="OrthoDB" id="9811749at2"/>
<dbReference type="PANTHER" id="PTHR43156:SF2">
    <property type="entry name" value="STAGE II SPORULATION PROTEIN E"/>
    <property type="match status" value="1"/>
</dbReference>
<organism evidence="4 5">
    <name type="scientific">Pseudomonas mangrovi</name>
    <dbReference type="NCBI Taxonomy" id="2161748"/>
    <lineage>
        <taxon>Bacteria</taxon>
        <taxon>Pseudomonadati</taxon>
        <taxon>Pseudomonadota</taxon>
        <taxon>Gammaproteobacteria</taxon>
        <taxon>Pseudomonadales</taxon>
        <taxon>Pseudomonadaceae</taxon>
        <taxon>Pseudomonas</taxon>
    </lineage>
</organism>
<dbReference type="Proteomes" id="UP000244064">
    <property type="component" value="Unassembled WGS sequence"/>
</dbReference>
<dbReference type="Pfam" id="PF07228">
    <property type="entry name" value="SpoIIE"/>
    <property type="match status" value="1"/>
</dbReference>
<proteinExistence type="predicted"/>
<dbReference type="InterPro" id="IPR036457">
    <property type="entry name" value="PPM-type-like_dom_sf"/>
</dbReference>
<dbReference type="GO" id="GO:0016791">
    <property type="term" value="F:phosphatase activity"/>
    <property type="evidence" value="ECO:0007669"/>
    <property type="project" value="TreeGrafter"/>
</dbReference>
<dbReference type="Gene3D" id="3.30.565.10">
    <property type="entry name" value="Histidine kinase-like ATPase, C-terminal domain"/>
    <property type="match status" value="1"/>
</dbReference>
<keyword evidence="5" id="KW-1185">Reference proteome</keyword>
<feature type="domain" description="Response regulatory" evidence="3">
    <location>
        <begin position="44"/>
        <end position="160"/>
    </location>
</feature>
<sequence>MRAGTTLESVWSIVVRTFARSSPSPISNSFSRLPELKGDKGFITVLLAEDGPADRMLLATLVARLGHRVLTAANGLEAVALFEQERPQLVLMDALMPVMDGFEAARRIKRLAGEELVPIIFLTSLSEGEALVQSIEAGGDDFLSKPYNPLILEAKIKAMNRLRRLQATVLEQRDLIARHNGHLLTEQRVAKAVFDKITHSGCLGAANIRYLQSPYALFNGDLLLAAYKPSGEMHVLLGDFTGHGLPAAIGAMPVADAFYSMTARGYSPSEILCELNAKLKRILPVGMFCCATLLSVDTQRRLLEVWNGGLPAGYLRRVADGHYVELASRHLPLGVLENDAFDTSCDVHPLAVGDRVLLLSDGVLEVSNATGETFGEERLRTLLRECDEPARLFAQIQNALADFHGEAHDDASMLEILVSDEPISALPMQEYGKSWLISSQDWSASFEFRAQTLKSFNPLPFLLQLLMEVRGLRPRSGELYTVLAELYSNALEHGVMGLNSALKQDAAGFSEYYRQRDQRLSELDAGFVRFHLQIVPNGEGGRLLLRVEDSGEGFAVAEELARQQSPTSLGGRGMRLICRLADECTWDEDGRGVSVEFCWNAGA</sequence>
<dbReference type="InterPro" id="IPR052016">
    <property type="entry name" value="Bact_Sigma-Reg"/>
</dbReference>
<dbReference type="InterPro" id="IPR036890">
    <property type="entry name" value="HATPase_C_sf"/>
</dbReference>
<dbReference type="CDD" id="cd16936">
    <property type="entry name" value="HATPase_RsbW-like"/>
    <property type="match status" value="1"/>
</dbReference>
<comment type="caution">
    <text evidence="4">The sequence shown here is derived from an EMBL/GenBank/DDBJ whole genome shotgun (WGS) entry which is preliminary data.</text>
</comment>
<dbReference type="Pfam" id="PF00072">
    <property type="entry name" value="Response_reg"/>
    <property type="match status" value="1"/>
</dbReference>
<evidence type="ECO:0000259" key="3">
    <source>
        <dbReference type="PROSITE" id="PS50110"/>
    </source>
</evidence>
<dbReference type="SMART" id="SM00448">
    <property type="entry name" value="REC"/>
    <property type="match status" value="1"/>
</dbReference>
<keyword evidence="1" id="KW-0378">Hydrolase</keyword>
<name>A0A2T5P6E0_9PSED</name>
<gene>
    <name evidence="4" type="ORF">DBO85_13135</name>
</gene>
<dbReference type="PANTHER" id="PTHR43156">
    <property type="entry name" value="STAGE II SPORULATION PROTEIN E-RELATED"/>
    <property type="match status" value="1"/>
</dbReference>
<dbReference type="SUPFAM" id="SSF52172">
    <property type="entry name" value="CheY-like"/>
    <property type="match status" value="1"/>
</dbReference>
<dbReference type="Gene3D" id="3.40.50.2300">
    <property type="match status" value="1"/>
</dbReference>